<evidence type="ECO:0000313" key="2">
    <source>
        <dbReference type="Proteomes" id="UP000095280"/>
    </source>
</evidence>
<organism evidence="2 3">
    <name type="scientific">Macrostomum lignano</name>
    <dbReference type="NCBI Taxonomy" id="282301"/>
    <lineage>
        <taxon>Eukaryota</taxon>
        <taxon>Metazoa</taxon>
        <taxon>Spiralia</taxon>
        <taxon>Lophotrochozoa</taxon>
        <taxon>Platyhelminthes</taxon>
        <taxon>Rhabditophora</taxon>
        <taxon>Macrostomorpha</taxon>
        <taxon>Macrostomida</taxon>
        <taxon>Macrostomidae</taxon>
        <taxon>Macrostomum</taxon>
    </lineage>
</organism>
<sequence>RMQGRSGCRWRIRQRKQQLAEQEQQTPLQQPDEEDDKPLELAKNLGGCLNAYAEAGDLAQVSSLLESNVPHSSDWLGFTALHQAARAATWPSAAACWPTASRPMRAIKWGRTPLHLAAAGRARRCCQACCWTPGAIRTARGLPAQTGRLHCRLPGQLARPLWTCCCGRAHSISPVNKFGQTPLQVAESLGHAGPGLRAALLSRFATNGSRSLGRARSVETRWLQSTSTNRWTEACRWPGVWGWLDDLGDIQLRAARLSLHCSSRPSSDSPASAAFIGLTSATSGLELADAAASSWQIRGMATRCPSGCCRLRESAIWVPAHLSSLGLRVRTMYGSSLLGWFYDTDGSVVNLRATHEESASRLLVVSAFPGSTASCWSTC</sequence>
<dbReference type="Gene3D" id="1.25.40.20">
    <property type="entry name" value="Ankyrin repeat-containing domain"/>
    <property type="match status" value="1"/>
</dbReference>
<proteinExistence type="predicted"/>
<dbReference type="SUPFAM" id="SSF48403">
    <property type="entry name" value="Ankyrin repeat"/>
    <property type="match status" value="1"/>
</dbReference>
<accession>A0A1I8JPU9</accession>
<keyword evidence="2" id="KW-1185">Reference proteome</keyword>
<protein>
    <submittedName>
        <fullName evidence="3">ANK_REP_REGION domain-containing protein</fullName>
    </submittedName>
</protein>
<dbReference type="WBParaSite" id="snap_masked-unitig_40199-processed-gene-0.0-mRNA-1">
    <property type="protein sequence ID" value="snap_masked-unitig_40199-processed-gene-0.0-mRNA-1"/>
    <property type="gene ID" value="snap_masked-unitig_40199-processed-gene-0.0"/>
</dbReference>
<feature type="compositionally biased region" description="Low complexity" evidence="1">
    <location>
        <begin position="17"/>
        <end position="30"/>
    </location>
</feature>
<evidence type="ECO:0000256" key="1">
    <source>
        <dbReference type="SAM" id="MobiDB-lite"/>
    </source>
</evidence>
<feature type="region of interest" description="Disordered" evidence="1">
    <location>
        <begin position="1"/>
        <end position="36"/>
    </location>
</feature>
<evidence type="ECO:0000313" key="3">
    <source>
        <dbReference type="WBParaSite" id="snap_masked-unitig_40199-processed-gene-0.0-mRNA-1"/>
    </source>
</evidence>
<reference evidence="3" key="1">
    <citation type="submission" date="2016-11" db="UniProtKB">
        <authorList>
            <consortium name="WormBaseParasite"/>
        </authorList>
    </citation>
    <scope>IDENTIFICATION</scope>
</reference>
<dbReference type="Proteomes" id="UP000095280">
    <property type="component" value="Unplaced"/>
</dbReference>
<dbReference type="InterPro" id="IPR036770">
    <property type="entry name" value="Ankyrin_rpt-contain_sf"/>
</dbReference>
<dbReference type="AlphaFoldDB" id="A0A1I8JPU9"/>
<name>A0A1I8JPU9_9PLAT</name>